<dbReference type="RefSeq" id="WP_110999525.1">
    <property type="nucleotide sequence ID" value="NZ_QKTW01000018.1"/>
</dbReference>
<dbReference type="InterPro" id="IPR012338">
    <property type="entry name" value="Beta-lactam/transpept-like"/>
</dbReference>
<feature type="chain" id="PRO_5016169424" description="Beta-lactamase-related domain-containing protein" evidence="1">
    <location>
        <begin position="22"/>
        <end position="457"/>
    </location>
</feature>
<dbReference type="Gene3D" id="3.40.710.10">
    <property type="entry name" value="DD-peptidase/beta-lactamase superfamily"/>
    <property type="match status" value="1"/>
</dbReference>
<organism evidence="4 5">
    <name type="scientific">Taibaiella soli</name>
    <dbReference type="NCBI Taxonomy" id="1649169"/>
    <lineage>
        <taxon>Bacteria</taxon>
        <taxon>Pseudomonadati</taxon>
        <taxon>Bacteroidota</taxon>
        <taxon>Chitinophagia</taxon>
        <taxon>Chitinophagales</taxon>
        <taxon>Chitinophagaceae</taxon>
        <taxon>Taibaiella</taxon>
    </lineage>
</organism>
<feature type="domain" description="Secretion system C-terminal sorting" evidence="3">
    <location>
        <begin position="384"/>
        <end position="454"/>
    </location>
</feature>
<evidence type="ECO:0000256" key="1">
    <source>
        <dbReference type="SAM" id="SignalP"/>
    </source>
</evidence>
<dbReference type="Proteomes" id="UP000248745">
    <property type="component" value="Unassembled WGS sequence"/>
</dbReference>
<comment type="caution">
    <text evidence="4">The sequence shown here is derived from an EMBL/GenBank/DDBJ whole genome shotgun (WGS) entry which is preliminary data.</text>
</comment>
<keyword evidence="5" id="KW-1185">Reference proteome</keyword>
<dbReference type="OrthoDB" id="9793489at2"/>
<evidence type="ECO:0000313" key="4">
    <source>
        <dbReference type="EMBL" id="PZF72430.1"/>
    </source>
</evidence>
<evidence type="ECO:0000313" key="5">
    <source>
        <dbReference type="Proteomes" id="UP000248745"/>
    </source>
</evidence>
<dbReference type="InterPro" id="IPR001466">
    <property type="entry name" value="Beta-lactam-related"/>
</dbReference>
<dbReference type="Pfam" id="PF18962">
    <property type="entry name" value="Por_Secre_tail"/>
    <property type="match status" value="1"/>
</dbReference>
<dbReference type="EMBL" id="QKTW01000018">
    <property type="protein sequence ID" value="PZF72430.1"/>
    <property type="molecule type" value="Genomic_DNA"/>
</dbReference>
<protein>
    <recommendedName>
        <fullName evidence="6">Beta-lactamase-related domain-containing protein</fullName>
    </recommendedName>
</protein>
<proteinExistence type="predicted"/>
<evidence type="ECO:0000259" key="2">
    <source>
        <dbReference type="Pfam" id="PF00144"/>
    </source>
</evidence>
<dbReference type="Pfam" id="PF00144">
    <property type="entry name" value="Beta-lactamase"/>
    <property type="match status" value="1"/>
</dbReference>
<gene>
    <name evidence="4" type="ORF">DN068_13845</name>
</gene>
<evidence type="ECO:0008006" key="6">
    <source>
        <dbReference type="Google" id="ProtNLM"/>
    </source>
</evidence>
<dbReference type="SUPFAM" id="SSF56601">
    <property type="entry name" value="beta-lactamase/transpeptidase-like"/>
    <property type="match status" value="1"/>
</dbReference>
<keyword evidence="1" id="KW-0732">Signal</keyword>
<sequence length="457" mass="50951">MRTKLLLLLLTISMLAQRSSAQLPASLQQHLQDTLNHMQALYKFKGLQAAVNYKNIGNWKGSSGVSQDGVPMADNMLIGIGSNTKTFVSAIMLKLYEDGQVNLTDTIGTWIQGYANINGAITIKQILNHTSGIFSYTEDPHFWDSVNLNMNKIWTKEELLHDFVGTPDFAPGASWNYSNTNYIIAGIIEEAITGRQMYQLLRDSIFNPVQLNETFFPPYETVTLPYAHYWTYIGHNYIEDASPYLSEELYSIANSAGGIVSTASDDAKFWQALFNGDIIKKSTLNNEMLQWVNISSTIGYGLGIFRERYLNNTVFDHGGTWVGQINSNLMDTARGIAITVLSNQDSLSNTFTEKVVTALYKVLLTNAPTAVNTINIAASENLFYPNPAKDQLFLKSADNKTKTVSITSIDGKEVFSRQFNAGQSVHIDLSNFYTGLYIATIIEDGQITDRQKIQIIK</sequence>
<dbReference type="NCBIfam" id="TIGR04183">
    <property type="entry name" value="Por_Secre_tail"/>
    <property type="match status" value="1"/>
</dbReference>
<feature type="domain" description="Beta-lactamase-related" evidence="2">
    <location>
        <begin position="36"/>
        <end position="346"/>
    </location>
</feature>
<reference evidence="4 5" key="1">
    <citation type="submission" date="2018-06" db="EMBL/GenBank/DDBJ databases">
        <title>Mucibacter soli gen. nov., sp. nov., a new member of the family Chitinophagaceae producing mucin.</title>
        <authorList>
            <person name="Kim M.-K."/>
            <person name="Park S."/>
            <person name="Kim T.-S."/>
            <person name="Joung Y."/>
            <person name="Han J.-H."/>
            <person name="Kim S.B."/>
        </authorList>
    </citation>
    <scope>NUCLEOTIDE SEQUENCE [LARGE SCALE GENOMIC DNA]</scope>
    <source>
        <strain evidence="4 5">R1-15</strain>
    </source>
</reference>
<accession>A0A2W2AJM8</accession>
<feature type="signal peptide" evidence="1">
    <location>
        <begin position="1"/>
        <end position="21"/>
    </location>
</feature>
<name>A0A2W2AJM8_9BACT</name>
<dbReference type="AlphaFoldDB" id="A0A2W2AJM8"/>
<dbReference type="PANTHER" id="PTHR46825">
    <property type="entry name" value="D-ALANYL-D-ALANINE-CARBOXYPEPTIDASE/ENDOPEPTIDASE AMPH"/>
    <property type="match status" value="1"/>
</dbReference>
<dbReference type="InterPro" id="IPR026444">
    <property type="entry name" value="Secre_tail"/>
</dbReference>
<evidence type="ECO:0000259" key="3">
    <source>
        <dbReference type="Pfam" id="PF18962"/>
    </source>
</evidence>
<dbReference type="InterPro" id="IPR050491">
    <property type="entry name" value="AmpC-like"/>
</dbReference>
<dbReference type="PANTHER" id="PTHR46825:SF7">
    <property type="entry name" value="D-ALANYL-D-ALANINE CARBOXYPEPTIDASE"/>
    <property type="match status" value="1"/>
</dbReference>